<proteinExistence type="predicted"/>
<name>A0A3N4K722_9PEZI</name>
<dbReference type="InParanoid" id="A0A3N4K722"/>
<dbReference type="EMBL" id="ML119423">
    <property type="protein sequence ID" value="RPB06350.1"/>
    <property type="molecule type" value="Genomic_DNA"/>
</dbReference>
<reference evidence="1 2" key="1">
    <citation type="journal article" date="2018" name="Nat. Ecol. Evol.">
        <title>Pezizomycetes genomes reveal the molecular basis of ectomycorrhizal truffle lifestyle.</title>
        <authorList>
            <person name="Murat C."/>
            <person name="Payen T."/>
            <person name="Noel B."/>
            <person name="Kuo A."/>
            <person name="Morin E."/>
            <person name="Chen J."/>
            <person name="Kohler A."/>
            <person name="Krizsan K."/>
            <person name="Balestrini R."/>
            <person name="Da Silva C."/>
            <person name="Montanini B."/>
            <person name="Hainaut M."/>
            <person name="Levati E."/>
            <person name="Barry K.W."/>
            <person name="Belfiori B."/>
            <person name="Cichocki N."/>
            <person name="Clum A."/>
            <person name="Dockter R.B."/>
            <person name="Fauchery L."/>
            <person name="Guy J."/>
            <person name="Iotti M."/>
            <person name="Le Tacon F."/>
            <person name="Lindquist E.A."/>
            <person name="Lipzen A."/>
            <person name="Malagnac F."/>
            <person name="Mello A."/>
            <person name="Molinier V."/>
            <person name="Miyauchi S."/>
            <person name="Poulain J."/>
            <person name="Riccioni C."/>
            <person name="Rubini A."/>
            <person name="Sitrit Y."/>
            <person name="Splivallo R."/>
            <person name="Traeger S."/>
            <person name="Wang M."/>
            <person name="Zifcakova L."/>
            <person name="Wipf D."/>
            <person name="Zambonelli A."/>
            <person name="Paolocci F."/>
            <person name="Nowrousian M."/>
            <person name="Ottonello S."/>
            <person name="Baldrian P."/>
            <person name="Spatafora J.W."/>
            <person name="Henrissat B."/>
            <person name="Nagy L.G."/>
            <person name="Aury J.M."/>
            <person name="Wincker P."/>
            <person name="Grigoriev I.V."/>
            <person name="Bonfante P."/>
            <person name="Martin F.M."/>
        </authorList>
    </citation>
    <scope>NUCLEOTIDE SEQUENCE [LARGE SCALE GENOMIC DNA]</scope>
    <source>
        <strain evidence="1 2">CCBAS932</strain>
    </source>
</reference>
<organism evidence="1 2">
    <name type="scientific">Morchella conica CCBAS932</name>
    <dbReference type="NCBI Taxonomy" id="1392247"/>
    <lineage>
        <taxon>Eukaryota</taxon>
        <taxon>Fungi</taxon>
        <taxon>Dikarya</taxon>
        <taxon>Ascomycota</taxon>
        <taxon>Pezizomycotina</taxon>
        <taxon>Pezizomycetes</taxon>
        <taxon>Pezizales</taxon>
        <taxon>Morchellaceae</taxon>
        <taxon>Morchella</taxon>
    </lineage>
</organism>
<dbReference type="OrthoDB" id="5364171at2759"/>
<evidence type="ECO:0000313" key="1">
    <source>
        <dbReference type="EMBL" id="RPB06350.1"/>
    </source>
</evidence>
<keyword evidence="2" id="KW-1185">Reference proteome</keyword>
<dbReference type="Proteomes" id="UP000277580">
    <property type="component" value="Unassembled WGS sequence"/>
</dbReference>
<gene>
    <name evidence="1" type="ORF">P167DRAFT_540841</name>
</gene>
<dbReference type="AlphaFoldDB" id="A0A3N4K722"/>
<accession>A0A3N4K722</accession>
<protein>
    <submittedName>
        <fullName evidence="1">Uncharacterized protein</fullName>
    </submittedName>
</protein>
<sequence>MSLYYVYARYHPTIPTDPPTILRYLITCASRDHANAFYRHLLARMRFSRVSAQFWAYDPVDPAFGMQQTLDDSTLPDDIRRGIMISRLPEPDTTTGWVQAPVQAGRDWISGRTYFIRNVRQPDVYWYHPGCGDERILASRWQKTKFFIRMSDADEGETGTVLIKSDKIRVTTASGEGKGMVVRRGDEGRVVVVKPSAKEVATAVGDFTFGELAGAFGTDWEGGEGEAPGVGVPCECVTWGDRAEMHLDDWELC</sequence>
<evidence type="ECO:0000313" key="2">
    <source>
        <dbReference type="Proteomes" id="UP000277580"/>
    </source>
</evidence>